<keyword evidence="5 14" id="KW-1133">Transmembrane helix</keyword>
<evidence type="ECO:0000313" key="18">
    <source>
        <dbReference type="Proteomes" id="UP000253551"/>
    </source>
</evidence>
<keyword evidence="4" id="KW-0256">Endoplasmic reticulum</keyword>
<feature type="non-terminal residue" evidence="17">
    <location>
        <position position="1"/>
    </location>
</feature>
<dbReference type="PANTHER" id="PTHR21624">
    <property type="entry name" value="STEROL DESATURASE-RELATED PROTEIN"/>
    <property type="match status" value="1"/>
</dbReference>
<comment type="subcellular location">
    <subcellularLocation>
        <location evidence="2">Endoplasmic reticulum membrane</location>
        <topology evidence="2">Multi-pass membrane protein</topology>
    </subcellularLocation>
</comment>
<keyword evidence="6" id="KW-0560">Oxidoreductase</keyword>
<evidence type="ECO:0000256" key="5">
    <source>
        <dbReference type="ARBA" id="ARBA00022989"/>
    </source>
</evidence>
<feature type="transmembrane region" description="Helical" evidence="14">
    <location>
        <begin position="6"/>
        <end position="26"/>
    </location>
</feature>
<dbReference type="Proteomes" id="UP000253551">
    <property type="component" value="Unassembled WGS sequence"/>
</dbReference>
<dbReference type="GO" id="GO:0005789">
    <property type="term" value="C:endoplasmic reticulum membrane"/>
    <property type="evidence" value="ECO:0007669"/>
    <property type="project" value="UniProtKB-SubCell"/>
</dbReference>
<keyword evidence="9 14" id="KW-0472">Membrane</keyword>
<dbReference type="STRING" id="4846.A0A367J150"/>
<comment type="cofactor">
    <cofactor evidence="1">
        <name>Fe cation</name>
        <dbReference type="ChEBI" id="CHEBI:24875"/>
    </cofactor>
</comment>
<dbReference type="Pfam" id="PF04116">
    <property type="entry name" value="FA_hydroxylase"/>
    <property type="match status" value="1"/>
</dbReference>
<comment type="caution">
    <text evidence="17">The sequence shown here is derived from an EMBL/GenBank/DDBJ whole genome shotgun (WGS) entry which is preliminary data.</text>
</comment>
<evidence type="ECO:0000256" key="2">
    <source>
        <dbReference type="ARBA" id="ARBA00004477"/>
    </source>
</evidence>
<evidence type="ECO:0000256" key="12">
    <source>
        <dbReference type="ARBA" id="ARBA00040992"/>
    </source>
</evidence>
<comment type="catalytic activity">
    <reaction evidence="13">
        <text>1-O-(1,2-saturated-alkyl)-sn-glycerol + (6R)-L-erythro-5,6,7,8-tetrahydrobiopterin + O2 = a 1-(1-hydroxyalkyl)-sn-glycerol + (6R)-L-erythro-6,7-dihydrobiopterin + H2O</text>
        <dbReference type="Rhea" id="RHEA:36255"/>
        <dbReference type="ChEBI" id="CHEBI:15377"/>
        <dbReference type="ChEBI" id="CHEBI:15379"/>
        <dbReference type="ChEBI" id="CHEBI:43120"/>
        <dbReference type="ChEBI" id="CHEBI:59560"/>
        <dbReference type="ChEBI" id="CHEBI:73418"/>
        <dbReference type="ChEBI" id="CHEBI:83957"/>
        <dbReference type="EC" id="1.14.16.5"/>
    </reaction>
</comment>
<accession>A0A367J150</accession>
<gene>
    <name evidence="17" type="ORF">CU098_007391</name>
</gene>
<dbReference type="AlphaFoldDB" id="A0A367J150"/>
<comment type="similarity">
    <text evidence="10">Belongs to the sterol desaturase family. TMEM195 subfamily.</text>
</comment>
<dbReference type="Pfam" id="PF24858">
    <property type="entry name" value="AGMP_C"/>
    <property type="match status" value="1"/>
</dbReference>
<evidence type="ECO:0000259" key="16">
    <source>
        <dbReference type="Pfam" id="PF24858"/>
    </source>
</evidence>
<dbReference type="OrthoDB" id="6354873at2759"/>
<evidence type="ECO:0000256" key="14">
    <source>
        <dbReference type="SAM" id="Phobius"/>
    </source>
</evidence>
<feature type="transmembrane region" description="Helical" evidence="14">
    <location>
        <begin position="315"/>
        <end position="334"/>
    </location>
</feature>
<organism evidence="17 18">
    <name type="scientific">Rhizopus stolonifer</name>
    <name type="common">Rhizopus nigricans</name>
    <dbReference type="NCBI Taxonomy" id="4846"/>
    <lineage>
        <taxon>Eukaryota</taxon>
        <taxon>Fungi</taxon>
        <taxon>Fungi incertae sedis</taxon>
        <taxon>Mucoromycota</taxon>
        <taxon>Mucoromycotina</taxon>
        <taxon>Mucoromycetes</taxon>
        <taxon>Mucorales</taxon>
        <taxon>Mucorineae</taxon>
        <taxon>Rhizopodaceae</taxon>
        <taxon>Rhizopus</taxon>
    </lineage>
</organism>
<keyword evidence="3 14" id="KW-0812">Transmembrane</keyword>
<keyword evidence="8" id="KW-0443">Lipid metabolism</keyword>
<dbReference type="InterPro" id="IPR051689">
    <property type="entry name" value="Sterol_desaturase/TMEM195"/>
</dbReference>
<evidence type="ECO:0000256" key="10">
    <source>
        <dbReference type="ARBA" id="ARBA00038190"/>
    </source>
</evidence>
<evidence type="ECO:0000256" key="11">
    <source>
        <dbReference type="ARBA" id="ARBA00039026"/>
    </source>
</evidence>
<feature type="domain" description="Alkylglycerol monooxygenase C-terminal" evidence="16">
    <location>
        <begin position="315"/>
        <end position="389"/>
    </location>
</feature>
<dbReference type="InterPro" id="IPR056853">
    <property type="entry name" value="AGMP_C"/>
</dbReference>
<feature type="transmembrane region" description="Helical" evidence="14">
    <location>
        <begin position="374"/>
        <end position="403"/>
    </location>
</feature>
<keyword evidence="18" id="KW-1185">Reference proteome</keyword>
<keyword evidence="7" id="KW-0408">Iron</keyword>
<feature type="transmembrane region" description="Helical" evidence="14">
    <location>
        <begin position="340"/>
        <end position="362"/>
    </location>
</feature>
<dbReference type="PANTHER" id="PTHR21624:SF1">
    <property type="entry name" value="ALKYLGLYCEROL MONOOXYGENASE"/>
    <property type="match status" value="1"/>
</dbReference>
<dbReference type="EC" id="1.14.16.5" evidence="11"/>
<evidence type="ECO:0000256" key="9">
    <source>
        <dbReference type="ARBA" id="ARBA00023136"/>
    </source>
</evidence>
<evidence type="ECO:0000256" key="13">
    <source>
        <dbReference type="ARBA" id="ARBA00047556"/>
    </source>
</evidence>
<reference evidence="17 18" key="1">
    <citation type="journal article" date="2018" name="G3 (Bethesda)">
        <title>Phylogenetic and Phylogenomic Definition of Rhizopus Species.</title>
        <authorList>
            <person name="Gryganskyi A.P."/>
            <person name="Golan J."/>
            <person name="Dolatabadi S."/>
            <person name="Mondo S."/>
            <person name="Robb S."/>
            <person name="Idnurm A."/>
            <person name="Muszewska A."/>
            <person name="Steczkiewicz K."/>
            <person name="Masonjones S."/>
            <person name="Liao H.L."/>
            <person name="Gajdeczka M.T."/>
            <person name="Anike F."/>
            <person name="Vuek A."/>
            <person name="Anishchenko I.M."/>
            <person name="Voigt K."/>
            <person name="de Hoog G.S."/>
            <person name="Smith M.E."/>
            <person name="Heitman J."/>
            <person name="Vilgalys R."/>
            <person name="Stajich J.E."/>
        </authorList>
    </citation>
    <scope>NUCLEOTIDE SEQUENCE [LARGE SCALE GENOMIC DNA]</scope>
    <source>
        <strain evidence="17 18">LSU 92-RS-03</strain>
    </source>
</reference>
<dbReference type="GO" id="GO:0006643">
    <property type="term" value="P:membrane lipid metabolic process"/>
    <property type="evidence" value="ECO:0007669"/>
    <property type="project" value="TreeGrafter"/>
</dbReference>
<proteinExistence type="inferred from homology"/>
<dbReference type="GO" id="GO:0008610">
    <property type="term" value="P:lipid biosynthetic process"/>
    <property type="evidence" value="ECO:0007669"/>
    <property type="project" value="InterPro"/>
</dbReference>
<evidence type="ECO:0000256" key="3">
    <source>
        <dbReference type="ARBA" id="ARBA00022692"/>
    </source>
</evidence>
<evidence type="ECO:0000259" key="15">
    <source>
        <dbReference type="Pfam" id="PF04116"/>
    </source>
</evidence>
<evidence type="ECO:0000313" key="17">
    <source>
        <dbReference type="EMBL" id="RCH83662.1"/>
    </source>
</evidence>
<evidence type="ECO:0000256" key="1">
    <source>
        <dbReference type="ARBA" id="ARBA00001962"/>
    </source>
</evidence>
<name>A0A367J150_RHIST</name>
<dbReference type="InterPro" id="IPR006694">
    <property type="entry name" value="Fatty_acid_hydroxylase"/>
</dbReference>
<protein>
    <recommendedName>
        <fullName evidence="12">Alkylglycerol monooxygenase</fullName>
        <ecNumber evidence="11">1.14.16.5</ecNumber>
    </recommendedName>
</protein>
<feature type="transmembrane region" description="Helical" evidence="14">
    <location>
        <begin position="89"/>
        <end position="108"/>
    </location>
</feature>
<dbReference type="GO" id="GO:0050479">
    <property type="term" value="F:glyceryl-ether monooxygenase activity"/>
    <property type="evidence" value="ECO:0007669"/>
    <property type="project" value="UniProtKB-EC"/>
</dbReference>
<evidence type="ECO:0000256" key="7">
    <source>
        <dbReference type="ARBA" id="ARBA00023004"/>
    </source>
</evidence>
<evidence type="ECO:0000256" key="8">
    <source>
        <dbReference type="ARBA" id="ARBA00023098"/>
    </source>
</evidence>
<evidence type="ECO:0000256" key="4">
    <source>
        <dbReference type="ARBA" id="ARBA00022824"/>
    </source>
</evidence>
<evidence type="ECO:0000256" key="6">
    <source>
        <dbReference type="ARBA" id="ARBA00023002"/>
    </source>
</evidence>
<dbReference type="GO" id="GO:0005506">
    <property type="term" value="F:iron ion binding"/>
    <property type="evidence" value="ECO:0007669"/>
    <property type="project" value="InterPro"/>
</dbReference>
<feature type="domain" description="Fatty acid hydroxylase" evidence="15">
    <location>
        <begin position="94"/>
        <end position="226"/>
    </location>
</feature>
<dbReference type="EMBL" id="PJQM01004675">
    <property type="protein sequence ID" value="RCH83662.1"/>
    <property type="molecule type" value="Genomic_DNA"/>
</dbReference>
<sequence>QLPDYIAESIPFFILTISLEFLTLALKDQGKGLKKIRAWNSSHYSVNDTIGSIGASMLQQVSKFFMYNISLYSYLYVYDHYRIMDLDPYQLSVWLACFLVVDLGYYWFHRAAHEVNLFWATHVVHHSSEYYNQTTALRQSLFQVYCSWLFDLPGALFFPPSLYLVHRQFNTLFQYWIHTQVIGHLGPLEYIINTPSAHHVHHGRNPYCIDKNYAGTLIIWDILFGTFEQERTHEPVAYGLTHPINTFDPLTIQCHHFIYLFKLCWTTPGFDKLKVLFYGPGWYRGVPRTGLIQDIPWVPQEMPPEKYDPKVSWSIQVYVTLHFMVLVFVNGLFLSSQEHTFSAVCMVSFYVLSTLTCFGWIFDSKPWAIQAEIVRCLIVCVFVQTQSIPHLFIFQLMSGLWLLSTQKKHVY</sequence>